<name>A0ACB5UJG6_9FIRM</name>
<keyword evidence="2" id="KW-1185">Reference proteome</keyword>
<accession>A0ACB5UJG6</accession>
<reference evidence="1" key="1">
    <citation type="submission" date="2023-09" db="EMBL/GenBank/DDBJ databases">
        <title>Vallitalea sediminicola and Vallitalea maricola sp. nov., anaerobic bacteria isolated from marine sediment.</title>
        <authorList>
            <person name="Hirano S."/>
            <person name="Maeda A."/>
            <person name="Terahara T."/>
            <person name="Mori K."/>
            <person name="Hamada M."/>
            <person name="Matsumoto R."/>
            <person name="Kobayashi T."/>
        </authorList>
    </citation>
    <scope>NUCLEOTIDE SEQUENCE</scope>
    <source>
        <strain evidence="1">AN17-2</strain>
    </source>
</reference>
<dbReference type="EMBL" id="BTPU01000035">
    <property type="protein sequence ID" value="GMQ63094.1"/>
    <property type="molecule type" value="Genomic_DNA"/>
</dbReference>
<sequence length="164" mass="18060">MKIIDKNGKLFGKINIMDIIIILLVIAIGFAFYSKFIKKDSGTAVLSTKQDIYIVAEAYSQAPEIAESIVEGETLVAQNKYQPGNIDYVEITDDDYVATTKDGKFVAAKDTSRKTIEVGIKCKANINGPYIDSAGQEIKVGLTYWIKTSSGQIKGVVKEIRLEQ</sequence>
<proteinExistence type="predicted"/>
<organism evidence="1 2">
    <name type="scientific">Vallitalea maricola</name>
    <dbReference type="NCBI Taxonomy" id="3074433"/>
    <lineage>
        <taxon>Bacteria</taxon>
        <taxon>Bacillati</taxon>
        <taxon>Bacillota</taxon>
        <taxon>Clostridia</taxon>
        <taxon>Lachnospirales</taxon>
        <taxon>Vallitaleaceae</taxon>
        <taxon>Vallitalea</taxon>
    </lineage>
</organism>
<evidence type="ECO:0000313" key="2">
    <source>
        <dbReference type="Proteomes" id="UP001374599"/>
    </source>
</evidence>
<comment type="caution">
    <text evidence="1">The sequence shown here is derived from an EMBL/GenBank/DDBJ whole genome shotgun (WGS) entry which is preliminary data.</text>
</comment>
<protein>
    <submittedName>
        <fullName evidence="1">Uncharacterized protein</fullName>
    </submittedName>
</protein>
<dbReference type="Proteomes" id="UP001374599">
    <property type="component" value="Unassembled WGS sequence"/>
</dbReference>
<gene>
    <name evidence="1" type="ORF">AN2V17_23270</name>
</gene>
<evidence type="ECO:0000313" key="1">
    <source>
        <dbReference type="EMBL" id="GMQ63094.1"/>
    </source>
</evidence>